<proteinExistence type="predicted"/>
<name>A0A6C0F1W2_9ZZZZ</name>
<accession>A0A6C0F1W2</accession>
<reference evidence="1" key="1">
    <citation type="journal article" date="2020" name="Nature">
        <title>Giant virus diversity and host interactions through global metagenomics.</title>
        <authorList>
            <person name="Schulz F."/>
            <person name="Roux S."/>
            <person name="Paez-Espino D."/>
            <person name="Jungbluth S."/>
            <person name="Walsh D.A."/>
            <person name="Denef V.J."/>
            <person name="McMahon K.D."/>
            <person name="Konstantinidis K.T."/>
            <person name="Eloe-Fadrosh E.A."/>
            <person name="Kyrpides N.C."/>
            <person name="Woyke T."/>
        </authorList>
    </citation>
    <scope>NUCLEOTIDE SEQUENCE</scope>
    <source>
        <strain evidence="1">GVMAG-M-3300009180-45</strain>
    </source>
</reference>
<dbReference type="EMBL" id="MN739022">
    <property type="protein sequence ID" value="QHT35536.1"/>
    <property type="molecule type" value="Genomic_DNA"/>
</dbReference>
<dbReference type="AlphaFoldDB" id="A0A6C0F1W2"/>
<protein>
    <submittedName>
        <fullName evidence="1">Uncharacterized protein</fullName>
    </submittedName>
</protein>
<evidence type="ECO:0000313" key="1">
    <source>
        <dbReference type="EMBL" id="QHT35536.1"/>
    </source>
</evidence>
<sequence length="108" mass="11739">MSAGGQNSSSLTGIQGMRIRDTADVVAQIRVRQMYQQFNSNAPTAVRPRIPNGYDSYLQYLQGIKEVSSNVNGFASCITCAGLTYNGNVQSDPAKFVLTFRNGNFPPV</sequence>
<organism evidence="1">
    <name type="scientific">viral metagenome</name>
    <dbReference type="NCBI Taxonomy" id="1070528"/>
    <lineage>
        <taxon>unclassified sequences</taxon>
        <taxon>metagenomes</taxon>
        <taxon>organismal metagenomes</taxon>
    </lineage>
</organism>